<dbReference type="GeneID" id="92814991"/>
<evidence type="ECO:0000256" key="2">
    <source>
        <dbReference type="ARBA" id="ARBA00022692"/>
    </source>
</evidence>
<keyword evidence="4" id="KW-0472">Membrane</keyword>
<name>G5H8Q0_9BACT</name>
<dbReference type="eggNOG" id="COG0729">
    <property type="taxonomic scope" value="Bacteria"/>
</dbReference>
<keyword evidence="8" id="KW-1185">Reference proteome</keyword>
<dbReference type="AlphaFoldDB" id="G5H8Q0"/>
<sequence length="772" mass="86910">MNSRQRHTGTWTHILLGCGAVLWLAGCSTTKRLASDEVLYTGVKKITINTDSSGRIAPGIESAVKDPLSVKPNNPLYSPYVRTPFPIGLWAYNHLYTPKTKGFRHWLYNRLAKNPVLISKVQPELRTKLVADILGNYGYFGSEAQYTLLPRKNPKKAKLSYDIHVGKPWFYDSIAYPRLTGPLGAAFDTLQASSLIRPGAQYNMDTLSAERQRISNILRNAGYYFFRPDYIDYQADTTQHPERVQLRMQVKPTVPEVALRPYTTGSLTVQLQNIRPGIQDTLRLQDYRLIYQKKLKIRPKVLSKAITLDSGKLFTVADQNKTLTNLNKLGIFRSVNLSVTPPDSLHGRDTLDVEIAAAFDYPLEAELEMNVTSKSNSLLGPGLSLRINNNNLFRGGEVLSLRLNGSYEWQTGNRNSGGTKASLLNSYEFGLNASLEFPKLIFPGFFSRVTAYPSRSRIQLGADLLNRPKFFKLISFSTSLSYDWQSSPNSYHSVSILKLTYNRLLHTSAEFDSTLNENPAIALSFRNQFIPAMSYTYTFDKSYPRNRLYWQSSFTSAGNLLYGIMELCGQKGPKKIFNNQFAQFIKATSEVRFYQRIGESASWLAYRFMIGAAHPYANSQVIPYSEQFYIGGANSIRAFTIRSLGPGSYRPPADNKNGYLDQTGTFKLEANVEFRFKMIGKLNGALFVDAGNIWLLKKDKDRPGAELTWRGLGREIALGTGFGLRYDISYLVIRADLGIGIHAPYDTGKHGYYNIPSFKDGLGFHLAIGYPF</sequence>
<dbReference type="Gene3D" id="3.10.20.310">
    <property type="entry name" value="membrane protein fhac"/>
    <property type="match status" value="2"/>
</dbReference>
<evidence type="ECO:0000259" key="6">
    <source>
        <dbReference type="Pfam" id="PF01103"/>
    </source>
</evidence>
<keyword evidence="5" id="KW-0998">Cell outer membrane</keyword>
<proteinExistence type="predicted"/>
<evidence type="ECO:0000256" key="5">
    <source>
        <dbReference type="ARBA" id="ARBA00023237"/>
    </source>
</evidence>
<accession>G5H8Q0</accession>
<keyword evidence="3" id="KW-0732">Signal</keyword>
<dbReference type="STRING" id="742725.HMPREF9450_01986"/>
<comment type="subcellular location">
    <subcellularLocation>
        <location evidence="1">Membrane</location>
    </subcellularLocation>
</comment>
<dbReference type="InterPro" id="IPR039910">
    <property type="entry name" value="D15-like"/>
</dbReference>
<dbReference type="HOGENOM" id="CLU_010929_0_0_10"/>
<dbReference type="GO" id="GO:0019867">
    <property type="term" value="C:outer membrane"/>
    <property type="evidence" value="ECO:0007669"/>
    <property type="project" value="InterPro"/>
</dbReference>
<dbReference type="EMBL" id="ADLD01000013">
    <property type="protein sequence ID" value="EHB91937.1"/>
    <property type="molecule type" value="Genomic_DNA"/>
</dbReference>
<evidence type="ECO:0000256" key="4">
    <source>
        <dbReference type="ARBA" id="ARBA00023136"/>
    </source>
</evidence>
<dbReference type="Pfam" id="PF01103">
    <property type="entry name" value="Omp85"/>
    <property type="match status" value="1"/>
</dbReference>
<dbReference type="PATRIC" id="fig|742725.3.peg.2082"/>
<dbReference type="OrthoDB" id="9814535at2"/>
<dbReference type="PANTHER" id="PTHR12815">
    <property type="entry name" value="SORTING AND ASSEMBLY MACHINERY SAMM50 PROTEIN FAMILY MEMBER"/>
    <property type="match status" value="1"/>
</dbReference>
<comment type="caution">
    <text evidence="7">The sequence shown here is derived from an EMBL/GenBank/DDBJ whole genome shotgun (WGS) entry which is preliminary data.</text>
</comment>
<protein>
    <recommendedName>
        <fullName evidence="6">Bacterial surface antigen (D15) domain-containing protein</fullName>
    </recommendedName>
</protein>
<gene>
    <name evidence="7" type="ORF">HMPREF9450_01986</name>
</gene>
<reference evidence="7 8" key="1">
    <citation type="submission" date="2011-08" db="EMBL/GenBank/DDBJ databases">
        <title>The Genome Sequence of Alistipes indistinctus YIT 12060.</title>
        <authorList>
            <consortium name="The Broad Institute Genome Sequencing Platform"/>
            <person name="Earl A."/>
            <person name="Ward D."/>
            <person name="Feldgarden M."/>
            <person name="Gevers D."/>
            <person name="Morotomi M."/>
            <person name="Young S.K."/>
            <person name="Zeng Q."/>
            <person name="Gargeya S."/>
            <person name="Fitzgerald M."/>
            <person name="Haas B."/>
            <person name="Abouelleil A."/>
            <person name="Alvarado L."/>
            <person name="Arachchi H.M."/>
            <person name="Berlin A."/>
            <person name="Brown A."/>
            <person name="Chapman S.B."/>
            <person name="Chen Z."/>
            <person name="Dunbar C."/>
            <person name="Freedman E."/>
            <person name="Gearin G."/>
            <person name="Gellesch M."/>
            <person name="Goldberg J."/>
            <person name="Griggs A."/>
            <person name="Gujja S."/>
            <person name="Heiman D."/>
            <person name="Howarth C."/>
            <person name="Larson L."/>
            <person name="Lui A."/>
            <person name="MacDonald P.J.P."/>
            <person name="Montmayeur A."/>
            <person name="Murphy C."/>
            <person name="Neiman D."/>
            <person name="Pearson M."/>
            <person name="Priest M."/>
            <person name="Roberts A."/>
            <person name="Saif S."/>
            <person name="Shea T."/>
            <person name="Shenoy N."/>
            <person name="Sisk P."/>
            <person name="Stolte C."/>
            <person name="Sykes S."/>
            <person name="Wortman J."/>
            <person name="Nusbaum C."/>
            <person name="Birren B."/>
        </authorList>
    </citation>
    <scope>NUCLEOTIDE SEQUENCE [LARGE SCALE GENOMIC DNA]</scope>
    <source>
        <strain evidence="7 8">YIT 12060</strain>
    </source>
</reference>
<dbReference type="PANTHER" id="PTHR12815:SF47">
    <property type="entry name" value="TRANSLOCATION AND ASSEMBLY MODULE SUBUNIT TAMA"/>
    <property type="match status" value="1"/>
</dbReference>
<organism evidence="7 8">
    <name type="scientific">Alistipes indistinctus YIT 12060</name>
    <dbReference type="NCBI Taxonomy" id="742725"/>
    <lineage>
        <taxon>Bacteria</taxon>
        <taxon>Pseudomonadati</taxon>
        <taxon>Bacteroidota</taxon>
        <taxon>Bacteroidia</taxon>
        <taxon>Bacteroidales</taxon>
        <taxon>Rikenellaceae</taxon>
        <taxon>Alistipes</taxon>
    </lineage>
</organism>
<dbReference type="Proteomes" id="UP000006008">
    <property type="component" value="Unassembled WGS sequence"/>
</dbReference>
<keyword evidence="2" id="KW-0812">Transmembrane</keyword>
<evidence type="ECO:0000256" key="1">
    <source>
        <dbReference type="ARBA" id="ARBA00004370"/>
    </source>
</evidence>
<evidence type="ECO:0000256" key="3">
    <source>
        <dbReference type="ARBA" id="ARBA00022729"/>
    </source>
</evidence>
<dbReference type="RefSeq" id="WP_009134792.1">
    <property type="nucleotide sequence ID" value="NZ_CP102250.1"/>
</dbReference>
<dbReference type="Gene3D" id="2.40.160.50">
    <property type="entry name" value="membrane protein fhac: a member of the omp85/tpsb transporter family"/>
    <property type="match status" value="1"/>
</dbReference>
<dbReference type="PROSITE" id="PS51257">
    <property type="entry name" value="PROKAR_LIPOPROTEIN"/>
    <property type="match status" value="1"/>
</dbReference>
<feature type="domain" description="Bacterial surface antigen (D15)" evidence="6">
    <location>
        <begin position="476"/>
        <end position="769"/>
    </location>
</feature>
<evidence type="ECO:0000313" key="8">
    <source>
        <dbReference type="Proteomes" id="UP000006008"/>
    </source>
</evidence>
<evidence type="ECO:0000313" key="7">
    <source>
        <dbReference type="EMBL" id="EHB91937.1"/>
    </source>
</evidence>
<dbReference type="InterPro" id="IPR000184">
    <property type="entry name" value="Bac_surfAg_D15"/>
</dbReference>